<accession>A0A067QF83</accession>
<dbReference type="InParanoid" id="A0A067QF83"/>
<feature type="compositionally biased region" description="Polar residues" evidence="1">
    <location>
        <begin position="498"/>
        <end position="516"/>
    </location>
</feature>
<dbReference type="AlphaFoldDB" id="A0A067QF83"/>
<feature type="compositionally biased region" description="Polar residues" evidence="1">
    <location>
        <begin position="145"/>
        <end position="166"/>
    </location>
</feature>
<sequence>MSEKRLGNALSMTPTKLTLNKYTYSPAKKMKLLPSVDQLKRVEHEEMDALSQFSSSEKHQTEQVNPEISFRHVKPKLITDEQVYGPHKPSSLGHTEQEIMPTQDDNQMETFLQYQSTNVLKGPETQWNQYTVTKYNTHPPEKNTVELQDTSTCNSTGTRHTQSPTAGRTGLEYEAPRPQQPTEMKLSTEPSTSKLTEDCHQPFKENVKLHEDTALQEKHSEVQEINATVNSQLPNGSNLHNNSLMEECSSEESKTEDFNFQDGTDSAYKYVTPVPTLSVEAQRNLRGKYLKAEMLPTNTPTCDNNLGLQDELVASSDVVQSEKISSEGEHPRKNNSVIIHEERAVHASYSPINRENTVININRNVDSLHTKVKTSVRKKLVFQKTLPKHYYPIFIKSLEYDTNGPAGLYSGNCDQSTEASNKSASSRVMKSTPTLPDSGEEVTSSCSHTQRASPENVTERVKKLHPSPNKEANFYTSVQMKNGKSSLLQQSSEEKTEGSLTSENKLQVNEESNTQNEKTDKDDHEVPDFQLVKDIDSFLADISGEENSKFKCVNKSNKKCNDSFKTNIPALTRYSARNNYVSRIIPHDSNEDVHRIRRNDSKYKPILNLLLKDVSRREVTPSSSTERGYEESETEVHSQLLSPEFQFQPTKKGTLSQFTQKSLGDYSNTMLNQNSDDTPPLSNLAQTLQPQSKNCEGKYTQSQVNYHPSVQKELPKFTCDSDVLPGDMNRFLPKNETYQRWNNVRTAISVPMRQPSLSRQRESYAHISETENASSTQPWMFPFEEPETKRLAFSQPVKCVTGNNENLPNLNSQWQKYEMSPIHSDESPEYY</sequence>
<feature type="region of interest" description="Disordered" evidence="1">
    <location>
        <begin position="616"/>
        <end position="636"/>
    </location>
</feature>
<name>A0A067QF83_ZOONE</name>
<dbReference type="Proteomes" id="UP000027135">
    <property type="component" value="Unassembled WGS sequence"/>
</dbReference>
<proteinExistence type="predicted"/>
<feature type="compositionally biased region" description="Basic and acidic residues" evidence="1">
    <location>
        <begin position="627"/>
        <end position="636"/>
    </location>
</feature>
<gene>
    <name evidence="2" type="ORF">L798_05587</name>
</gene>
<feature type="region of interest" description="Disordered" evidence="1">
    <location>
        <begin position="411"/>
        <end position="527"/>
    </location>
</feature>
<evidence type="ECO:0000313" key="3">
    <source>
        <dbReference type="Proteomes" id="UP000027135"/>
    </source>
</evidence>
<feature type="compositionally biased region" description="Polar residues" evidence="1">
    <location>
        <begin position="412"/>
        <end position="456"/>
    </location>
</feature>
<evidence type="ECO:0000313" key="2">
    <source>
        <dbReference type="EMBL" id="KDQ97264.1"/>
    </source>
</evidence>
<feature type="compositionally biased region" description="Polar residues" evidence="1">
    <location>
        <begin position="474"/>
        <end position="491"/>
    </location>
</feature>
<keyword evidence="3" id="KW-1185">Reference proteome</keyword>
<feature type="compositionally biased region" description="Basic and acidic residues" evidence="1">
    <location>
        <begin position="517"/>
        <end position="527"/>
    </location>
</feature>
<feature type="region of interest" description="Disordered" evidence="1">
    <location>
        <begin position="137"/>
        <end position="196"/>
    </location>
</feature>
<organism evidence="2 3">
    <name type="scientific">Zootermopsis nevadensis</name>
    <name type="common">Dampwood termite</name>
    <dbReference type="NCBI Taxonomy" id="136037"/>
    <lineage>
        <taxon>Eukaryota</taxon>
        <taxon>Metazoa</taxon>
        <taxon>Ecdysozoa</taxon>
        <taxon>Arthropoda</taxon>
        <taxon>Hexapoda</taxon>
        <taxon>Insecta</taxon>
        <taxon>Pterygota</taxon>
        <taxon>Neoptera</taxon>
        <taxon>Polyneoptera</taxon>
        <taxon>Dictyoptera</taxon>
        <taxon>Blattodea</taxon>
        <taxon>Blattoidea</taxon>
        <taxon>Termitoidae</taxon>
        <taxon>Termopsidae</taxon>
        <taxon>Zootermopsis</taxon>
    </lineage>
</organism>
<protein>
    <submittedName>
        <fullName evidence="2">Uncharacterized protein</fullName>
    </submittedName>
</protein>
<dbReference type="EMBL" id="KK853689">
    <property type="protein sequence ID" value="KDQ97264.1"/>
    <property type="molecule type" value="Genomic_DNA"/>
</dbReference>
<evidence type="ECO:0000256" key="1">
    <source>
        <dbReference type="SAM" id="MobiDB-lite"/>
    </source>
</evidence>
<reference evidence="2 3" key="1">
    <citation type="journal article" date="2014" name="Nat. Commun.">
        <title>Molecular traces of alternative social organization in a termite genome.</title>
        <authorList>
            <person name="Terrapon N."/>
            <person name="Li C."/>
            <person name="Robertson H.M."/>
            <person name="Ji L."/>
            <person name="Meng X."/>
            <person name="Booth W."/>
            <person name="Chen Z."/>
            <person name="Childers C.P."/>
            <person name="Glastad K.M."/>
            <person name="Gokhale K."/>
            <person name="Gowin J."/>
            <person name="Gronenberg W."/>
            <person name="Hermansen R.A."/>
            <person name="Hu H."/>
            <person name="Hunt B.G."/>
            <person name="Huylmans A.K."/>
            <person name="Khalil S.M."/>
            <person name="Mitchell R.D."/>
            <person name="Munoz-Torres M.C."/>
            <person name="Mustard J.A."/>
            <person name="Pan H."/>
            <person name="Reese J.T."/>
            <person name="Scharf M.E."/>
            <person name="Sun F."/>
            <person name="Vogel H."/>
            <person name="Xiao J."/>
            <person name="Yang W."/>
            <person name="Yang Z."/>
            <person name="Yang Z."/>
            <person name="Zhou J."/>
            <person name="Zhu J."/>
            <person name="Brent C.S."/>
            <person name="Elsik C.G."/>
            <person name="Goodisman M.A."/>
            <person name="Liberles D.A."/>
            <person name="Roe R.M."/>
            <person name="Vargo E.L."/>
            <person name="Vilcinskas A."/>
            <person name="Wang J."/>
            <person name="Bornberg-Bauer E."/>
            <person name="Korb J."/>
            <person name="Zhang G."/>
            <person name="Liebig J."/>
        </authorList>
    </citation>
    <scope>NUCLEOTIDE SEQUENCE [LARGE SCALE GENOMIC DNA]</scope>
    <source>
        <tissue evidence="2">Whole organism</tissue>
    </source>
</reference>